<dbReference type="InterPro" id="IPR019874">
    <property type="entry name" value="RF_methyltr_PrmC"/>
</dbReference>
<dbReference type="GO" id="GO:0102559">
    <property type="term" value="F:peptide chain release factor N(5)-glutamine methyltransferase activity"/>
    <property type="evidence" value="ECO:0007669"/>
    <property type="project" value="UniProtKB-EC"/>
</dbReference>
<dbReference type="HAMAP" id="MF_02126">
    <property type="entry name" value="RF_methyltr_PrmC"/>
    <property type="match status" value="1"/>
</dbReference>
<dbReference type="SUPFAM" id="SSF53335">
    <property type="entry name" value="S-adenosyl-L-methionine-dependent methyltransferases"/>
    <property type="match status" value="1"/>
</dbReference>
<dbReference type="InterPro" id="IPR004556">
    <property type="entry name" value="HemK-like"/>
</dbReference>
<comment type="caution">
    <text evidence="8">The sequence shown here is derived from an EMBL/GenBank/DDBJ whole genome shotgun (WGS) entry which is preliminary data.</text>
</comment>
<dbReference type="GO" id="GO:0032259">
    <property type="term" value="P:methylation"/>
    <property type="evidence" value="ECO:0007669"/>
    <property type="project" value="UniProtKB-KW"/>
</dbReference>
<feature type="binding site" evidence="5">
    <location>
        <position position="147"/>
    </location>
    <ligand>
        <name>S-adenosyl-L-methionine</name>
        <dbReference type="ChEBI" id="CHEBI:59789"/>
    </ligand>
</feature>
<dbReference type="AlphaFoldDB" id="A0A9X2JDT5"/>
<keyword evidence="1 5" id="KW-0489">Methyltransferase</keyword>
<protein>
    <recommendedName>
        <fullName evidence="5">Release factor glutamine methyltransferase</fullName>
        <shortName evidence="5">RF MTase</shortName>
        <ecNumber evidence="5">2.1.1.297</ecNumber>
    </recommendedName>
    <alternativeName>
        <fullName evidence="5">N5-glutamine methyltransferase PrmC</fullName>
    </alternativeName>
    <alternativeName>
        <fullName evidence="5">Protein-(glutamine-N5) MTase PrmC</fullName>
    </alternativeName>
    <alternativeName>
        <fullName evidence="5">Protein-glutamine N-methyltransferase PrmC</fullName>
    </alternativeName>
</protein>
<dbReference type="InterPro" id="IPR050320">
    <property type="entry name" value="N5-glutamine_MTase"/>
</dbReference>
<dbReference type="Proteomes" id="UP001155182">
    <property type="component" value="Unassembled WGS sequence"/>
</dbReference>
<name>A0A9X2JDT5_9SPHI</name>
<evidence type="ECO:0000313" key="8">
    <source>
        <dbReference type="EMBL" id="MCO4294488.1"/>
    </source>
</evidence>
<dbReference type="PROSITE" id="PS00092">
    <property type="entry name" value="N6_MTASE"/>
    <property type="match status" value="1"/>
</dbReference>
<reference evidence="8" key="1">
    <citation type="submission" date="2022-06" db="EMBL/GenBank/DDBJ databases">
        <title>Solitalea sp. MAHUQ-68 isolated from rhizospheric soil.</title>
        <authorList>
            <person name="Huq M.A."/>
        </authorList>
    </citation>
    <scope>NUCLEOTIDE SEQUENCE</scope>
    <source>
        <strain evidence="8">MAHUQ-68</strain>
    </source>
</reference>
<dbReference type="InterPro" id="IPR040758">
    <property type="entry name" value="PrmC_N"/>
</dbReference>
<proteinExistence type="inferred from homology"/>
<sequence length="286" mass="32643">MPNVKELESHLTDKLSVIYDPLEARSIAQLTLMHILSFSKTQLSMNGLRELTVKQITSVEMVLEELLTGKPVQYVLGETEFYGYKIKVNQDVLIPRPETEELVHWILADQKRNSNHNIQLLDICTGSGCIPVALKKHLPNAKVSGLDISYDALKMAMQNAVLNKAEVHFYQQDILKSETNPHREFDVIVSNPPYVRHLEKEKMHKNVLDFEPHLALFVEDGDPLLFYRTIAQFAAKTLKSGGLLYFEINEAYGAETKLEMEKAGFVQIEIRKDLYDKDRMVKGVLS</sequence>
<feature type="domain" description="Methyltransferase small" evidence="6">
    <location>
        <begin position="116"/>
        <end position="201"/>
    </location>
</feature>
<accession>A0A9X2JDT5</accession>
<dbReference type="CDD" id="cd02440">
    <property type="entry name" value="AdoMet_MTases"/>
    <property type="match status" value="1"/>
</dbReference>
<dbReference type="NCBIfam" id="TIGR00536">
    <property type="entry name" value="hemK_fam"/>
    <property type="match status" value="1"/>
</dbReference>
<evidence type="ECO:0000256" key="4">
    <source>
        <dbReference type="ARBA" id="ARBA00048391"/>
    </source>
</evidence>
<dbReference type="Pfam" id="PF05175">
    <property type="entry name" value="MTS"/>
    <property type="match status" value="1"/>
</dbReference>
<keyword evidence="3 5" id="KW-0949">S-adenosyl-L-methionine</keyword>
<comment type="caution">
    <text evidence="5">Lacks conserved residue(s) required for the propagation of feature annotation.</text>
</comment>
<dbReference type="PANTHER" id="PTHR18895:SF74">
    <property type="entry name" value="MTRF1L RELEASE FACTOR GLUTAMINE METHYLTRANSFERASE"/>
    <property type="match status" value="1"/>
</dbReference>
<feature type="binding site" evidence="5">
    <location>
        <begin position="191"/>
        <end position="194"/>
    </location>
    <ligand>
        <name>substrate</name>
    </ligand>
</feature>
<dbReference type="PANTHER" id="PTHR18895">
    <property type="entry name" value="HEMK METHYLTRANSFERASE"/>
    <property type="match status" value="1"/>
</dbReference>
<dbReference type="EC" id="2.1.1.297" evidence="5"/>
<dbReference type="Gene3D" id="3.40.50.150">
    <property type="entry name" value="Vaccinia Virus protein VP39"/>
    <property type="match status" value="1"/>
</dbReference>
<evidence type="ECO:0000256" key="5">
    <source>
        <dbReference type="HAMAP-Rule" id="MF_02126"/>
    </source>
</evidence>
<dbReference type="RefSeq" id="WP_252589523.1">
    <property type="nucleotide sequence ID" value="NZ_JAMWYS010000058.1"/>
</dbReference>
<evidence type="ECO:0000313" key="9">
    <source>
        <dbReference type="Proteomes" id="UP001155182"/>
    </source>
</evidence>
<comment type="similarity">
    <text evidence="5">Belongs to the protein N5-glutamine methyltransferase family. PrmC subfamily.</text>
</comment>
<dbReference type="EMBL" id="JAMWYS010000058">
    <property type="protein sequence ID" value="MCO4294488.1"/>
    <property type="molecule type" value="Genomic_DNA"/>
</dbReference>
<feature type="domain" description="Release factor glutamine methyltransferase N-terminal" evidence="7">
    <location>
        <begin position="23"/>
        <end position="77"/>
    </location>
</feature>
<keyword evidence="9" id="KW-1185">Reference proteome</keyword>
<evidence type="ECO:0000259" key="6">
    <source>
        <dbReference type="Pfam" id="PF05175"/>
    </source>
</evidence>
<gene>
    <name evidence="5 8" type="primary">prmC</name>
    <name evidence="8" type="ORF">NF867_16620</name>
</gene>
<dbReference type="InterPro" id="IPR007848">
    <property type="entry name" value="Small_mtfrase_dom"/>
</dbReference>
<dbReference type="GO" id="GO:0003676">
    <property type="term" value="F:nucleic acid binding"/>
    <property type="evidence" value="ECO:0007669"/>
    <property type="project" value="InterPro"/>
</dbReference>
<comment type="function">
    <text evidence="5">Methylates the class 1 translation termination release factors RF1/PrfA and RF2/PrfB on the glutamine residue of the universally conserved GGQ motif.</text>
</comment>
<dbReference type="InterPro" id="IPR029063">
    <property type="entry name" value="SAM-dependent_MTases_sf"/>
</dbReference>
<organism evidence="8 9">
    <name type="scientific">Solitalea agri</name>
    <dbReference type="NCBI Taxonomy" id="2953739"/>
    <lineage>
        <taxon>Bacteria</taxon>
        <taxon>Pseudomonadati</taxon>
        <taxon>Bacteroidota</taxon>
        <taxon>Sphingobacteriia</taxon>
        <taxon>Sphingobacteriales</taxon>
        <taxon>Sphingobacteriaceae</taxon>
        <taxon>Solitalea</taxon>
    </lineage>
</organism>
<dbReference type="NCBIfam" id="TIGR03534">
    <property type="entry name" value="RF_mod_PrmC"/>
    <property type="match status" value="1"/>
</dbReference>
<dbReference type="InterPro" id="IPR002052">
    <property type="entry name" value="DNA_methylase_N6_adenine_CS"/>
</dbReference>
<evidence type="ECO:0000259" key="7">
    <source>
        <dbReference type="Pfam" id="PF17827"/>
    </source>
</evidence>
<evidence type="ECO:0000256" key="3">
    <source>
        <dbReference type="ARBA" id="ARBA00022691"/>
    </source>
</evidence>
<evidence type="ECO:0000256" key="1">
    <source>
        <dbReference type="ARBA" id="ARBA00022603"/>
    </source>
</evidence>
<comment type="catalytic activity">
    <reaction evidence="4 5">
        <text>L-glutaminyl-[peptide chain release factor] + S-adenosyl-L-methionine = N(5)-methyl-L-glutaminyl-[peptide chain release factor] + S-adenosyl-L-homocysteine + H(+)</text>
        <dbReference type="Rhea" id="RHEA:42896"/>
        <dbReference type="Rhea" id="RHEA-COMP:10271"/>
        <dbReference type="Rhea" id="RHEA-COMP:10272"/>
        <dbReference type="ChEBI" id="CHEBI:15378"/>
        <dbReference type="ChEBI" id="CHEBI:30011"/>
        <dbReference type="ChEBI" id="CHEBI:57856"/>
        <dbReference type="ChEBI" id="CHEBI:59789"/>
        <dbReference type="ChEBI" id="CHEBI:61891"/>
        <dbReference type="EC" id="2.1.1.297"/>
    </reaction>
</comment>
<keyword evidence="2 5" id="KW-0808">Transferase</keyword>
<evidence type="ECO:0000256" key="2">
    <source>
        <dbReference type="ARBA" id="ARBA00022679"/>
    </source>
</evidence>
<dbReference type="Gene3D" id="1.10.8.10">
    <property type="entry name" value="DNA helicase RuvA subunit, C-terminal domain"/>
    <property type="match status" value="1"/>
</dbReference>
<dbReference type="Pfam" id="PF17827">
    <property type="entry name" value="PrmC_N"/>
    <property type="match status" value="1"/>
</dbReference>
<feature type="binding site" evidence="5">
    <location>
        <position position="191"/>
    </location>
    <ligand>
        <name>S-adenosyl-L-methionine</name>
        <dbReference type="ChEBI" id="CHEBI:59789"/>
    </ligand>
</feature>